<accession>A0A7D6W409</accession>
<proteinExistence type="predicted"/>
<organism evidence="1 2">
    <name type="scientific">Clostridium intestinale</name>
    <dbReference type="NCBI Taxonomy" id="36845"/>
    <lineage>
        <taxon>Bacteria</taxon>
        <taxon>Bacillati</taxon>
        <taxon>Bacillota</taxon>
        <taxon>Clostridia</taxon>
        <taxon>Eubacteriales</taxon>
        <taxon>Clostridiaceae</taxon>
        <taxon>Clostridium</taxon>
    </lineage>
</organism>
<evidence type="ECO:0008006" key="3">
    <source>
        <dbReference type="Google" id="ProtNLM"/>
    </source>
</evidence>
<protein>
    <recommendedName>
        <fullName evidence="3">Phage protein</fullName>
    </recommendedName>
</protein>
<dbReference type="KEGG" id="cint:HZF06_11770"/>
<name>A0A7D6W409_9CLOT</name>
<reference evidence="1 2" key="1">
    <citation type="submission" date="2020-07" db="EMBL/GenBank/DDBJ databases">
        <title>Electron transfer.</title>
        <authorList>
            <person name="Huang L."/>
            <person name="Liu X."/>
            <person name="Zhou S."/>
        </authorList>
    </citation>
    <scope>NUCLEOTIDE SEQUENCE [LARGE SCALE GENOMIC DNA]</scope>
    <source>
        <strain evidence="1 2">Lx1</strain>
    </source>
</reference>
<dbReference type="RefSeq" id="WP_181603623.1">
    <property type="nucleotide sequence ID" value="NZ_CP059378.1"/>
</dbReference>
<dbReference type="EMBL" id="CP059378">
    <property type="protein sequence ID" value="QLY82231.1"/>
    <property type="molecule type" value="Genomic_DNA"/>
</dbReference>
<dbReference type="Pfam" id="PF23857">
    <property type="entry name" value="Phage_TAC_19"/>
    <property type="match status" value="1"/>
</dbReference>
<gene>
    <name evidence="1" type="ORF">HZF06_11770</name>
</gene>
<dbReference type="Proteomes" id="UP000512286">
    <property type="component" value="Chromosome"/>
</dbReference>
<evidence type="ECO:0000313" key="2">
    <source>
        <dbReference type="Proteomes" id="UP000512286"/>
    </source>
</evidence>
<dbReference type="NCBIfam" id="NF047360">
    <property type="entry name" value="tail_chap_PVL"/>
    <property type="match status" value="1"/>
</dbReference>
<dbReference type="InterPro" id="IPR057006">
    <property type="entry name" value="Phage_TAC_19"/>
</dbReference>
<dbReference type="AlphaFoldDB" id="A0A7D6W409"/>
<evidence type="ECO:0000313" key="1">
    <source>
        <dbReference type="EMBL" id="QLY82231.1"/>
    </source>
</evidence>
<sequence>MKITLGEKTYEVTKITCGKMNDYYEVMDSVDESEKVNGRTTKKDFDLIKEFLANFFGNQFTTVDIDNELDVTDLMTFWIGIGIEIKDKTQSKVEKLIKK</sequence>